<evidence type="ECO:0000259" key="5">
    <source>
        <dbReference type="PROSITE" id="PS50931"/>
    </source>
</evidence>
<comment type="similarity">
    <text evidence="1">Belongs to the LysR transcriptional regulatory family.</text>
</comment>
<dbReference type="RefSeq" id="WP_133604064.1">
    <property type="nucleotide sequence ID" value="NZ_JAUFPJ010000007.1"/>
</dbReference>
<proteinExistence type="inferred from homology"/>
<keyword evidence="4" id="KW-0804">Transcription</keyword>
<dbReference type="PANTHER" id="PTHR30537:SF74">
    <property type="entry name" value="HTH-TYPE TRANSCRIPTIONAL REGULATOR TRPI"/>
    <property type="match status" value="1"/>
</dbReference>
<keyword evidence="3" id="KW-0238">DNA-binding</keyword>
<dbReference type="Pfam" id="PF03466">
    <property type="entry name" value="LysR_substrate"/>
    <property type="match status" value="1"/>
</dbReference>
<dbReference type="SUPFAM" id="SSF53850">
    <property type="entry name" value="Periplasmic binding protein-like II"/>
    <property type="match status" value="1"/>
</dbReference>
<comment type="caution">
    <text evidence="6">The sequence shown here is derived from an EMBL/GenBank/DDBJ whole genome shotgun (WGS) entry which is preliminary data.</text>
</comment>
<dbReference type="Proteomes" id="UP000295357">
    <property type="component" value="Unassembled WGS sequence"/>
</dbReference>
<dbReference type="Gene3D" id="1.10.10.10">
    <property type="entry name" value="Winged helix-like DNA-binding domain superfamily/Winged helix DNA-binding domain"/>
    <property type="match status" value="1"/>
</dbReference>
<evidence type="ECO:0000256" key="2">
    <source>
        <dbReference type="ARBA" id="ARBA00023015"/>
    </source>
</evidence>
<reference evidence="6 7" key="1">
    <citation type="submission" date="2019-03" db="EMBL/GenBank/DDBJ databases">
        <title>Genomic Encyclopedia of Type Strains, Phase IV (KMG-IV): sequencing the most valuable type-strain genomes for metagenomic binning, comparative biology and taxonomic classification.</title>
        <authorList>
            <person name="Goeker M."/>
        </authorList>
    </citation>
    <scope>NUCLEOTIDE SEQUENCE [LARGE SCALE GENOMIC DNA]</scope>
    <source>
        <strain evidence="6 7">DSM 25082</strain>
    </source>
</reference>
<sequence length="308" mass="34151">MSSSRAALESLRPKLKERLPPLNALRAFEAAARKLNFTAAAKELFVTAGAVSLHVKQLEEYLDVQLFVREAKGLRLTPEGERYLPEVSEAFSRLRQATLGLRGRRLETVRLAVRPLLCHRWLLPRLPALMAAMPCCHFEIETELDRDPERQDLLLDYQPGVGAEVCSRELFSCEVVPVCSPGYLQSLGLEALDAGSDWSSLRLLHDRPLQGMTEYPSWARWLQASQLIVPELLGSASFANGMMCLESARLGGGLALAPRLLVQAELDAGLLVAPFAGPAPLRQSYFLLYRRAVLDRAPVRQLLDLLAA</sequence>
<accession>A0A4R6MYP4</accession>
<dbReference type="InterPro" id="IPR036390">
    <property type="entry name" value="WH_DNA-bd_sf"/>
</dbReference>
<keyword evidence="7" id="KW-1185">Reference proteome</keyword>
<evidence type="ECO:0000256" key="1">
    <source>
        <dbReference type="ARBA" id="ARBA00009437"/>
    </source>
</evidence>
<protein>
    <submittedName>
        <fullName evidence="6">LysR family transcriptional regulator</fullName>
    </submittedName>
</protein>
<dbReference type="EMBL" id="SNXE01000006">
    <property type="protein sequence ID" value="TDP07773.1"/>
    <property type="molecule type" value="Genomic_DNA"/>
</dbReference>
<dbReference type="OrthoDB" id="5526340at2"/>
<dbReference type="Gene3D" id="3.40.190.10">
    <property type="entry name" value="Periplasmic binding protein-like II"/>
    <property type="match status" value="2"/>
</dbReference>
<dbReference type="SUPFAM" id="SSF46785">
    <property type="entry name" value="Winged helix' DNA-binding domain"/>
    <property type="match status" value="1"/>
</dbReference>
<dbReference type="InterPro" id="IPR058163">
    <property type="entry name" value="LysR-type_TF_proteobact-type"/>
</dbReference>
<organism evidence="6 7">
    <name type="scientific">Roseateles asaccharophilus</name>
    <dbReference type="NCBI Taxonomy" id="582607"/>
    <lineage>
        <taxon>Bacteria</taxon>
        <taxon>Pseudomonadati</taxon>
        <taxon>Pseudomonadota</taxon>
        <taxon>Betaproteobacteria</taxon>
        <taxon>Burkholderiales</taxon>
        <taxon>Sphaerotilaceae</taxon>
        <taxon>Roseateles</taxon>
    </lineage>
</organism>
<dbReference type="InterPro" id="IPR005119">
    <property type="entry name" value="LysR_subst-bd"/>
</dbReference>
<dbReference type="InterPro" id="IPR036388">
    <property type="entry name" value="WH-like_DNA-bd_sf"/>
</dbReference>
<dbReference type="GO" id="GO:0006351">
    <property type="term" value="P:DNA-templated transcription"/>
    <property type="evidence" value="ECO:0007669"/>
    <property type="project" value="TreeGrafter"/>
</dbReference>
<dbReference type="AlphaFoldDB" id="A0A4R6MYP4"/>
<dbReference type="InterPro" id="IPR000847">
    <property type="entry name" value="LysR_HTH_N"/>
</dbReference>
<dbReference type="GO" id="GO:0043565">
    <property type="term" value="F:sequence-specific DNA binding"/>
    <property type="evidence" value="ECO:0007669"/>
    <property type="project" value="TreeGrafter"/>
</dbReference>
<dbReference type="PROSITE" id="PS50931">
    <property type="entry name" value="HTH_LYSR"/>
    <property type="match status" value="1"/>
</dbReference>
<feature type="domain" description="HTH lysR-type" evidence="5">
    <location>
        <begin position="20"/>
        <end position="77"/>
    </location>
</feature>
<dbReference type="PRINTS" id="PR00039">
    <property type="entry name" value="HTHLYSR"/>
</dbReference>
<gene>
    <name evidence="6" type="ORF">DFR39_10633</name>
</gene>
<dbReference type="GO" id="GO:0003700">
    <property type="term" value="F:DNA-binding transcription factor activity"/>
    <property type="evidence" value="ECO:0007669"/>
    <property type="project" value="InterPro"/>
</dbReference>
<dbReference type="PANTHER" id="PTHR30537">
    <property type="entry name" value="HTH-TYPE TRANSCRIPTIONAL REGULATOR"/>
    <property type="match status" value="1"/>
</dbReference>
<keyword evidence="2" id="KW-0805">Transcription regulation</keyword>
<dbReference type="FunFam" id="1.10.10.10:FF:000038">
    <property type="entry name" value="Glycine cleavage system transcriptional activator"/>
    <property type="match status" value="1"/>
</dbReference>
<evidence type="ECO:0000313" key="6">
    <source>
        <dbReference type="EMBL" id="TDP07773.1"/>
    </source>
</evidence>
<dbReference type="Pfam" id="PF00126">
    <property type="entry name" value="HTH_1"/>
    <property type="match status" value="1"/>
</dbReference>
<evidence type="ECO:0000313" key="7">
    <source>
        <dbReference type="Proteomes" id="UP000295357"/>
    </source>
</evidence>
<evidence type="ECO:0000256" key="3">
    <source>
        <dbReference type="ARBA" id="ARBA00023125"/>
    </source>
</evidence>
<name>A0A4R6MYP4_9BURK</name>
<evidence type="ECO:0000256" key="4">
    <source>
        <dbReference type="ARBA" id="ARBA00023163"/>
    </source>
</evidence>